<sequence>METKAIDDEKTISSVRRITFVFQIPFKFWQTLQFQSNTKHEIRDNDNLTVKLFI</sequence>
<dbReference type="Proteomes" id="UP000288079">
    <property type="component" value="Unassembled WGS sequence"/>
</dbReference>
<keyword evidence="2" id="KW-1185">Reference proteome</keyword>
<protein>
    <submittedName>
        <fullName evidence="1">Uncharacterized protein</fullName>
    </submittedName>
</protein>
<accession>A0A401LSM0</accession>
<dbReference type="AlphaFoldDB" id="A0A401LSM0"/>
<proteinExistence type="predicted"/>
<evidence type="ECO:0000313" key="1">
    <source>
        <dbReference type="EMBL" id="GCB34489.1"/>
    </source>
</evidence>
<evidence type="ECO:0000313" key="2">
    <source>
        <dbReference type="Proteomes" id="UP000288079"/>
    </source>
</evidence>
<name>A0A401LSM0_9BACE</name>
<comment type="caution">
    <text evidence="1">The sequence shown here is derived from an EMBL/GenBank/DDBJ whole genome shotgun (WGS) entry which is preliminary data.</text>
</comment>
<dbReference type="EMBL" id="BHWB01000003">
    <property type="protein sequence ID" value="GCB34489.1"/>
    <property type="molecule type" value="Genomic_DNA"/>
</dbReference>
<gene>
    <name evidence="1" type="ORF">KGMB02408_14340</name>
</gene>
<organism evidence="1 2">
    <name type="scientific">Bacteroides faecalis</name>
    <dbReference type="NCBI Taxonomy" id="2447885"/>
    <lineage>
        <taxon>Bacteria</taxon>
        <taxon>Pseudomonadati</taxon>
        <taxon>Bacteroidota</taxon>
        <taxon>Bacteroidia</taxon>
        <taxon>Bacteroidales</taxon>
        <taxon>Bacteroidaceae</taxon>
        <taxon>Bacteroides</taxon>
    </lineage>
</organism>
<reference evidence="1 2" key="1">
    <citation type="submission" date="2018-10" db="EMBL/GenBank/DDBJ databases">
        <title>Draft Genome Sequence of Bacteroides sp. KCTC 15687.</title>
        <authorList>
            <person name="Yu S.Y."/>
            <person name="Kim J.S."/>
            <person name="Oh B.S."/>
            <person name="Park S.H."/>
            <person name="Kang S.W."/>
            <person name="Park J.E."/>
            <person name="Choi S.H."/>
            <person name="Han K.I."/>
            <person name="Lee K.C."/>
            <person name="Eom M.K."/>
            <person name="Suh M.K."/>
            <person name="Lee D.H."/>
            <person name="Yoon H."/>
            <person name="Kim B."/>
            <person name="Yang S.J."/>
            <person name="Lee J.S."/>
            <person name="Lee J.H."/>
        </authorList>
    </citation>
    <scope>NUCLEOTIDE SEQUENCE [LARGE SCALE GENOMIC DNA]</scope>
    <source>
        <strain evidence="1 2">KCTC 15687</strain>
    </source>
</reference>